<dbReference type="InterPro" id="IPR032675">
    <property type="entry name" value="LRR_dom_sf"/>
</dbReference>
<dbReference type="PANTHER" id="PTHR47186">
    <property type="entry name" value="LEUCINE-RICH REPEAT-CONTAINING PROTEIN 57"/>
    <property type="match status" value="1"/>
</dbReference>
<dbReference type="PANTHER" id="PTHR47186:SF63">
    <property type="entry name" value="C-JID DOMAIN-CONTAINING PROTEIN"/>
    <property type="match status" value="1"/>
</dbReference>
<evidence type="ECO:0000313" key="1">
    <source>
        <dbReference type="EMBL" id="PQM35936.1"/>
    </source>
</evidence>
<dbReference type="InterPro" id="IPR001611">
    <property type="entry name" value="Leu-rich_rpt"/>
</dbReference>
<proteinExistence type="predicted"/>
<dbReference type="Pfam" id="PF13855">
    <property type="entry name" value="LRR_8"/>
    <property type="match status" value="1"/>
</dbReference>
<reference evidence="1 2" key="1">
    <citation type="submission" date="2018-02" db="EMBL/GenBank/DDBJ databases">
        <title>Draft genome of wild Prunus yedoensis var. nudiflora.</title>
        <authorList>
            <person name="Baek S."/>
            <person name="Kim J.-H."/>
            <person name="Choi K."/>
            <person name="Kim G.-B."/>
            <person name="Cho A."/>
            <person name="Jang H."/>
            <person name="Shin C.-H."/>
            <person name="Yu H.-J."/>
            <person name="Mun J.-H."/>
        </authorList>
    </citation>
    <scope>NUCLEOTIDE SEQUENCE [LARGE SCALE GENOMIC DNA]</scope>
    <source>
        <strain evidence="2">cv. Jeju island</strain>
        <tissue evidence="1">Leaf</tissue>
    </source>
</reference>
<sequence>MEHLKFLKLLGTSVKELHPLIGNLVALRKLRLGQCNNLEVVRDDLFCIISLEMLNLSRTKIKSIPTSIKQAAQLSHLFLTGCKSLKSLPELPPLLQSLEAGGCTSLKTVSSSSTAITQGWEEYIFYRGLHEKHICSNCPKLDENARSNIMADA</sequence>
<organism evidence="1 2">
    <name type="scientific">Prunus yedoensis var. nudiflora</name>
    <dbReference type="NCBI Taxonomy" id="2094558"/>
    <lineage>
        <taxon>Eukaryota</taxon>
        <taxon>Viridiplantae</taxon>
        <taxon>Streptophyta</taxon>
        <taxon>Embryophyta</taxon>
        <taxon>Tracheophyta</taxon>
        <taxon>Spermatophyta</taxon>
        <taxon>Magnoliopsida</taxon>
        <taxon>eudicotyledons</taxon>
        <taxon>Gunneridae</taxon>
        <taxon>Pentapetalae</taxon>
        <taxon>rosids</taxon>
        <taxon>fabids</taxon>
        <taxon>Rosales</taxon>
        <taxon>Rosaceae</taxon>
        <taxon>Amygdaloideae</taxon>
        <taxon>Amygdaleae</taxon>
        <taxon>Prunus</taxon>
    </lineage>
</organism>
<dbReference type="Gene3D" id="3.80.10.10">
    <property type="entry name" value="Ribonuclease Inhibitor"/>
    <property type="match status" value="1"/>
</dbReference>
<comment type="caution">
    <text evidence="1">The sequence shown here is derived from an EMBL/GenBank/DDBJ whole genome shotgun (WGS) entry which is preliminary data.</text>
</comment>
<evidence type="ECO:0000313" key="2">
    <source>
        <dbReference type="Proteomes" id="UP000250321"/>
    </source>
</evidence>
<name>A0A314UGS9_PRUYE</name>
<dbReference type="AlphaFoldDB" id="A0A314UGS9"/>
<protein>
    <submittedName>
        <fullName evidence="1">Uncharacterized protein</fullName>
    </submittedName>
</protein>
<dbReference type="OrthoDB" id="1936883at2759"/>
<dbReference type="STRING" id="2094558.A0A314UGS9"/>
<dbReference type="EMBL" id="PJQY01003607">
    <property type="protein sequence ID" value="PQM35936.1"/>
    <property type="molecule type" value="Genomic_DNA"/>
</dbReference>
<dbReference type="Proteomes" id="UP000250321">
    <property type="component" value="Unassembled WGS sequence"/>
</dbReference>
<keyword evidence="2" id="KW-1185">Reference proteome</keyword>
<gene>
    <name evidence="1" type="ORF">Pyn_09708</name>
</gene>
<accession>A0A314UGS9</accession>
<dbReference type="SUPFAM" id="SSF52058">
    <property type="entry name" value="L domain-like"/>
    <property type="match status" value="1"/>
</dbReference>